<evidence type="ECO:0000256" key="3">
    <source>
        <dbReference type="ARBA" id="ARBA00022729"/>
    </source>
</evidence>
<dbReference type="RefSeq" id="WP_113875237.1">
    <property type="nucleotide sequence ID" value="NZ_QNRF01000008.1"/>
</dbReference>
<feature type="domain" description="Solute-binding protein family 5" evidence="5">
    <location>
        <begin position="81"/>
        <end position="438"/>
    </location>
</feature>
<feature type="chain" id="PRO_5017033167" evidence="4">
    <location>
        <begin position="34"/>
        <end position="516"/>
    </location>
</feature>
<dbReference type="OrthoDB" id="9801912at2"/>
<accession>A0A366CV01</accession>
<reference evidence="6 7" key="1">
    <citation type="submission" date="2018-06" db="EMBL/GenBank/DDBJ databases">
        <title>Genomic Encyclopedia of Type Strains, Phase III (KMG-III): the genomes of soil and plant-associated and newly described type strains.</title>
        <authorList>
            <person name="Whitman W."/>
        </authorList>
    </citation>
    <scope>NUCLEOTIDE SEQUENCE [LARGE SCALE GENOMIC DNA]</scope>
    <source>
        <strain evidence="6 7">CECT 7732</strain>
    </source>
</reference>
<comment type="similarity">
    <text evidence="1">Belongs to the bacterial solute-binding protein 5 family.</text>
</comment>
<dbReference type="AlphaFoldDB" id="A0A366CV01"/>
<name>A0A366CV01_9GAMM</name>
<dbReference type="GO" id="GO:0043190">
    <property type="term" value="C:ATP-binding cassette (ABC) transporter complex"/>
    <property type="evidence" value="ECO:0007669"/>
    <property type="project" value="InterPro"/>
</dbReference>
<dbReference type="InterPro" id="IPR039424">
    <property type="entry name" value="SBP_5"/>
</dbReference>
<feature type="signal peptide" evidence="4">
    <location>
        <begin position="1"/>
        <end position="33"/>
    </location>
</feature>
<evidence type="ECO:0000313" key="7">
    <source>
        <dbReference type="Proteomes" id="UP000252086"/>
    </source>
</evidence>
<keyword evidence="7" id="KW-1185">Reference proteome</keyword>
<dbReference type="InterPro" id="IPR000914">
    <property type="entry name" value="SBP_5_dom"/>
</dbReference>
<sequence length="516" mass="58455">MMEKSRSPRFTLRKTLLNSLITCVIASSASAWADKSNDTLVYASDSEPENVSPYHNNLREGVILSHMAWDTLAFRDPSTSEYKPLLAESWEWEDSTHLVFKLRKGIKFHNGDDFSAEDVAFTFNYVVSPESKIVTRKNVDWIDHAEIVDDYTVRLVLVKPFPAALEYLSGPTPIYPAKYFKEVGIEGYSKAPIGTGPYKITKVLTGEGVNLERYDDYFKASPIPKPAIKKLEFRVIPDPDARLAQLMTGDIDWIWRVPSDQADQMKMMPGLDVKSAETMRIGYLRIDTVSETLKDSPFNNKLVREAVNHAIDRDAFSQDLIRGGSRSVYTPCFPTQFGCDTEAAKKYEYDVDKAKALLAEAGYPDGFETEFYAYRERDLAEAMMGYLSEIGIKANLHFMKYAALRTDQRAGKVPLSFQTWGSYSVNDASAITSVFFKGGIDDSAKDETVIKLLDTADSSVDPNTRKKAYSQAIKRISEEAYWVPMFSYSSNYAFSDTLQFTPYPDELPRFYESTWK</sequence>
<evidence type="ECO:0000256" key="4">
    <source>
        <dbReference type="SAM" id="SignalP"/>
    </source>
</evidence>
<organism evidence="6 7">
    <name type="scientific">Marinomonas aquiplantarum</name>
    <dbReference type="NCBI Taxonomy" id="491951"/>
    <lineage>
        <taxon>Bacteria</taxon>
        <taxon>Pseudomonadati</taxon>
        <taxon>Pseudomonadota</taxon>
        <taxon>Gammaproteobacteria</taxon>
        <taxon>Oceanospirillales</taxon>
        <taxon>Oceanospirillaceae</taxon>
        <taxon>Marinomonas</taxon>
    </lineage>
</organism>
<dbReference type="Gene3D" id="3.40.190.10">
    <property type="entry name" value="Periplasmic binding protein-like II"/>
    <property type="match status" value="1"/>
</dbReference>
<dbReference type="Pfam" id="PF00496">
    <property type="entry name" value="SBP_bac_5"/>
    <property type="match status" value="1"/>
</dbReference>
<gene>
    <name evidence="6" type="ORF">DFP76_1086</name>
</gene>
<comment type="caution">
    <text evidence="6">The sequence shown here is derived from an EMBL/GenBank/DDBJ whole genome shotgun (WGS) entry which is preliminary data.</text>
</comment>
<dbReference type="GO" id="GO:0015833">
    <property type="term" value="P:peptide transport"/>
    <property type="evidence" value="ECO:0007669"/>
    <property type="project" value="TreeGrafter"/>
</dbReference>
<dbReference type="PIRSF" id="PIRSF002741">
    <property type="entry name" value="MppA"/>
    <property type="match status" value="1"/>
</dbReference>
<evidence type="ECO:0000313" key="6">
    <source>
        <dbReference type="EMBL" id="RBO80143.1"/>
    </source>
</evidence>
<evidence type="ECO:0000259" key="5">
    <source>
        <dbReference type="Pfam" id="PF00496"/>
    </source>
</evidence>
<dbReference type="GO" id="GO:0030288">
    <property type="term" value="C:outer membrane-bounded periplasmic space"/>
    <property type="evidence" value="ECO:0007669"/>
    <property type="project" value="UniProtKB-ARBA"/>
</dbReference>
<dbReference type="GO" id="GO:1904680">
    <property type="term" value="F:peptide transmembrane transporter activity"/>
    <property type="evidence" value="ECO:0007669"/>
    <property type="project" value="TreeGrafter"/>
</dbReference>
<dbReference type="PANTHER" id="PTHR30290:SF9">
    <property type="entry name" value="OLIGOPEPTIDE-BINDING PROTEIN APPA"/>
    <property type="match status" value="1"/>
</dbReference>
<dbReference type="SUPFAM" id="SSF53850">
    <property type="entry name" value="Periplasmic binding protein-like II"/>
    <property type="match status" value="1"/>
</dbReference>
<keyword evidence="2" id="KW-0813">Transport</keyword>
<evidence type="ECO:0000256" key="2">
    <source>
        <dbReference type="ARBA" id="ARBA00022448"/>
    </source>
</evidence>
<dbReference type="PANTHER" id="PTHR30290">
    <property type="entry name" value="PERIPLASMIC BINDING COMPONENT OF ABC TRANSPORTER"/>
    <property type="match status" value="1"/>
</dbReference>
<dbReference type="EMBL" id="QNRF01000008">
    <property type="protein sequence ID" value="RBO80143.1"/>
    <property type="molecule type" value="Genomic_DNA"/>
</dbReference>
<evidence type="ECO:0000256" key="1">
    <source>
        <dbReference type="ARBA" id="ARBA00005695"/>
    </source>
</evidence>
<proteinExistence type="inferred from homology"/>
<protein>
    <submittedName>
        <fullName evidence="6">Peptide/nickel transport system substrate-binding protein</fullName>
    </submittedName>
</protein>
<keyword evidence="3 4" id="KW-0732">Signal</keyword>
<dbReference type="Proteomes" id="UP000252086">
    <property type="component" value="Unassembled WGS sequence"/>
</dbReference>
<dbReference type="Gene3D" id="3.10.105.10">
    <property type="entry name" value="Dipeptide-binding Protein, Domain 3"/>
    <property type="match status" value="1"/>
</dbReference>
<dbReference type="Gene3D" id="3.90.76.10">
    <property type="entry name" value="Dipeptide-binding Protein, Domain 1"/>
    <property type="match status" value="1"/>
</dbReference>
<dbReference type="InterPro" id="IPR030678">
    <property type="entry name" value="Peptide/Ni-bd"/>
</dbReference>
<dbReference type="CDD" id="cd08515">
    <property type="entry name" value="PBP2_NikA_DppA_OppA_like_10"/>
    <property type="match status" value="1"/>
</dbReference>